<dbReference type="InterPro" id="IPR012910">
    <property type="entry name" value="Plug_dom"/>
</dbReference>
<reference evidence="9 10" key="1">
    <citation type="submission" date="2018-08" db="EMBL/GenBank/DDBJ databases">
        <title>Genome sequence of Methylocystis hirsuta CSC1, a methanotroph able to accumulate PHAs.</title>
        <authorList>
            <person name="Bordel S."/>
            <person name="Rodriguez E."/>
            <person name="Gancedo J."/>
            <person name="Munoz R."/>
        </authorList>
    </citation>
    <scope>NUCLEOTIDE SEQUENCE [LARGE SCALE GENOMIC DNA]</scope>
    <source>
        <strain evidence="9 10">CSC1</strain>
    </source>
</reference>
<dbReference type="InterPro" id="IPR037066">
    <property type="entry name" value="Plug_dom_sf"/>
</dbReference>
<keyword evidence="3" id="KW-1134">Transmembrane beta strand</keyword>
<dbReference type="PANTHER" id="PTHR30069:SF49">
    <property type="entry name" value="OUTER MEMBRANE PROTEIN C"/>
    <property type="match status" value="1"/>
</dbReference>
<dbReference type="SUPFAM" id="SSF56935">
    <property type="entry name" value="Porins"/>
    <property type="match status" value="1"/>
</dbReference>
<feature type="chain" id="PRO_5018305905" evidence="7">
    <location>
        <begin position="26"/>
        <end position="810"/>
    </location>
</feature>
<feature type="domain" description="TonB-dependent receptor plug" evidence="8">
    <location>
        <begin position="54"/>
        <end position="153"/>
    </location>
</feature>
<name>A0A3M9XTN6_9HYPH</name>
<evidence type="ECO:0000256" key="2">
    <source>
        <dbReference type="ARBA" id="ARBA00022448"/>
    </source>
</evidence>
<dbReference type="AlphaFoldDB" id="A0A3M9XTN6"/>
<dbReference type="GO" id="GO:0015344">
    <property type="term" value="F:siderophore uptake transmembrane transporter activity"/>
    <property type="evidence" value="ECO:0007669"/>
    <property type="project" value="TreeGrafter"/>
</dbReference>
<evidence type="ECO:0000256" key="7">
    <source>
        <dbReference type="SAM" id="SignalP"/>
    </source>
</evidence>
<proteinExistence type="predicted"/>
<protein>
    <submittedName>
        <fullName evidence="9">TonB-dependent receptor</fullName>
    </submittedName>
</protein>
<dbReference type="Gene3D" id="2.40.170.20">
    <property type="entry name" value="TonB-dependent receptor, beta-barrel domain"/>
    <property type="match status" value="1"/>
</dbReference>
<dbReference type="PANTHER" id="PTHR30069">
    <property type="entry name" value="TONB-DEPENDENT OUTER MEMBRANE RECEPTOR"/>
    <property type="match status" value="1"/>
</dbReference>
<keyword evidence="7" id="KW-0732">Signal</keyword>
<dbReference type="InterPro" id="IPR039426">
    <property type="entry name" value="TonB-dep_rcpt-like"/>
</dbReference>
<accession>A0A3M9XTN6</accession>
<dbReference type="Gene3D" id="2.170.130.10">
    <property type="entry name" value="TonB-dependent receptor, plug domain"/>
    <property type="match status" value="1"/>
</dbReference>
<dbReference type="GO" id="GO:0009279">
    <property type="term" value="C:cell outer membrane"/>
    <property type="evidence" value="ECO:0007669"/>
    <property type="project" value="UniProtKB-SubCell"/>
</dbReference>
<evidence type="ECO:0000256" key="5">
    <source>
        <dbReference type="ARBA" id="ARBA00023136"/>
    </source>
</evidence>
<evidence type="ECO:0000256" key="4">
    <source>
        <dbReference type="ARBA" id="ARBA00022692"/>
    </source>
</evidence>
<feature type="signal peptide" evidence="7">
    <location>
        <begin position="1"/>
        <end position="25"/>
    </location>
</feature>
<comment type="caution">
    <text evidence="9">The sequence shown here is derived from an EMBL/GenBank/DDBJ whole genome shotgun (WGS) entry which is preliminary data.</text>
</comment>
<evidence type="ECO:0000259" key="8">
    <source>
        <dbReference type="Pfam" id="PF07715"/>
    </source>
</evidence>
<dbReference type="EMBL" id="QWDD01000001">
    <property type="protein sequence ID" value="RNJ50488.1"/>
    <property type="molecule type" value="Genomic_DNA"/>
</dbReference>
<keyword evidence="4" id="KW-0812">Transmembrane</keyword>
<dbReference type="InterPro" id="IPR036942">
    <property type="entry name" value="Beta-barrel_TonB_sf"/>
</dbReference>
<keyword evidence="10" id="KW-1185">Reference proteome</keyword>
<evidence type="ECO:0000256" key="6">
    <source>
        <dbReference type="ARBA" id="ARBA00023237"/>
    </source>
</evidence>
<organism evidence="9 10">
    <name type="scientific">Methylocystis hirsuta</name>
    <dbReference type="NCBI Taxonomy" id="369798"/>
    <lineage>
        <taxon>Bacteria</taxon>
        <taxon>Pseudomonadati</taxon>
        <taxon>Pseudomonadota</taxon>
        <taxon>Alphaproteobacteria</taxon>
        <taxon>Hyphomicrobiales</taxon>
        <taxon>Methylocystaceae</taxon>
        <taxon>Methylocystis</taxon>
    </lineage>
</organism>
<evidence type="ECO:0000256" key="1">
    <source>
        <dbReference type="ARBA" id="ARBA00004571"/>
    </source>
</evidence>
<dbReference type="GO" id="GO:0044718">
    <property type="term" value="P:siderophore transmembrane transport"/>
    <property type="evidence" value="ECO:0007669"/>
    <property type="project" value="TreeGrafter"/>
</dbReference>
<evidence type="ECO:0000313" key="10">
    <source>
        <dbReference type="Proteomes" id="UP000268623"/>
    </source>
</evidence>
<comment type="subcellular location">
    <subcellularLocation>
        <location evidence="1">Cell outer membrane</location>
        <topology evidence="1">Multi-pass membrane protein</topology>
    </subcellularLocation>
</comment>
<dbReference type="OrthoDB" id="9760333at2"/>
<dbReference type="Proteomes" id="UP000268623">
    <property type="component" value="Unassembled WGS sequence"/>
</dbReference>
<keyword evidence="6" id="KW-0998">Cell outer membrane</keyword>
<dbReference type="RefSeq" id="WP_123176419.1">
    <property type="nucleotide sequence ID" value="NZ_QWDD01000001.1"/>
</dbReference>
<keyword evidence="5" id="KW-0472">Membrane</keyword>
<gene>
    <name evidence="9" type="ORF">D1O30_13760</name>
</gene>
<evidence type="ECO:0000256" key="3">
    <source>
        <dbReference type="ARBA" id="ARBA00022452"/>
    </source>
</evidence>
<keyword evidence="2" id="KW-0813">Transport</keyword>
<evidence type="ECO:0000313" key="9">
    <source>
        <dbReference type="EMBL" id="RNJ50488.1"/>
    </source>
</evidence>
<keyword evidence="9" id="KW-0675">Receptor</keyword>
<sequence>MYRPALLRGASACALILASLATAKAQVSLPQIVVGAAQRQGPPTTPPLEKTDETIVTQKEITEEKPPETDTAKLLEHQPGVSVQTGGGVSGLPAIRGLADDRLKIVVGGVQATSSCANHMNSPLSYTDPNTIGRVEIVTAVSSVSKGGDSIGGSILVTPKSPVFATPVVAPGVVGPGGAPASPIVAASPYPPVPYLPLPVPGTLRFGPNNEVLATGTISAFFRGNNNGVGVSANINMANDHWSLLYNGSWQRATNYHAGGNGDKVLSTGFMSENHAVTLGYQNEGHLFTFRGAYQNIPYQGFPNQRMDMTRNRSYSLDALYKGAFEWGTLEARAYWHQVFHKMGFLEDRFWLNHPMIALGRDFGYSVKAEIPYSDQDLFRIGNEFHGYRLQDYWPSDLTGFTQGFATPPGSLSRPFANVNINGGQRNRFGTYAEWERRWTTQWSSMIGVRNDVVWMDTGPGQSYTSFIFPNTPLIARANNVAVNIFNAQNRARTDINFDMTALARYEPEPGSLYEFGYSRKTRSPNLYERYTWPVAGPFTAMFNWFGDGNGYTGNLNLKPEVAHNVAFTGAWRDMSGANNWEARISPFYTYVENYIDGARTGGTFNTFPVANSYIFQIMQFRNFKAELYGVDGSGRVKLHESPEYGRLQAVGVVSFVYGRNLDIGNPQYCLPGNGLCSVASFLIKKGDGLWNLMPANARIALEHQIGGLSMAAETQLVAPKDHVSANKGEFTTPAYALLNLRAAYDWSNMRIDLGVDNVTDALYSLPLGGFDLTNYSRNAFLFGRNAGLASVRQVPGMGRNFYAGLTVRF</sequence>
<dbReference type="Pfam" id="PF07715">
    <property type="entry name" value="Plug"/>
    <property type="match status" value="1"/>
</dbReference>